<keyword evidence="1" id="KW-0175">Coiled coil</keyword>
<evidence type="ECO:0000256" key="2">
    <source>
        <dbReference type="SAM" id="MobiDB-lite"/>
    </source>
</evidence>
<feature type="coiled-coil region" evidence="1">
    <location>
        <begin position="560"/>
        <end position="591"/>
    </location>
</feature>
<dbReference type="AlphaFoldDB" id="A0A6C0HTW1"/>
<dbReference type="EMBL" id="MN740016">
    <property type="protein sequence ID" value="QHT84198.1"/>
    <property type="molecule type" value="Genomic_DNA"/>
</dbReference>
<name>A0A6C0HTW1_9ZZZZ</name>
<protein>
    <submittedName>
        <fullName evidence="3">Uncharacterized protein</fullName>
    </submittedName>
</protein>
<sequence length="786" mass="90304">MDTKKYTFTYENSQLMYKKNNEQGRPIITNGLNKQELIERFYGDIYKDFRVSADVNTSRSIINNCFKNPMQKTIDENLLKTIYDTHWPGWTNGTKTDIQKKTEFYPPLLRLTTDNSISTQISEATFAFQESGYSANDILKNPNITKIVTPATILDTAGTNYENVLYFPQNNDVEIVFDELFFDALGFPKGTFWSTKLLKKPIIPEYNVVIQYPTSPLSKIDGTVKPISTNSTSSAEKIQDRFSNFKNYSKGNDLKNIDLQNIKLGCDEKIKIFVTKELGDVAQVLMYLAYMIVNNIKDQDRRDLVMITTDKVVFYISAILNVPCICTANQGSQEDKTCQPVYFRTGPVNYENIILANKNSLEKHNNGQILALQKMIDSRYKDVAYVELKSQETNKRQPKPSEKVISNNTNIIETFGIKSIADFRITADHIMRFDKIFNDVKKKIEYLNTELNNLYKNTVTQLSNKTDDTSIKIQIEFEKTIEKYRFEQSFSLITITSKLDSNIKDTKYILHPGTALFNDFIKNIHTDEINAMDINEFKNIMRERIDTAIKNSNKTEDLNIRRAAVAEKKAREKLEKIRERTEKNAKKATEKNTKKRRYIVDEKRGIPRLEKSSTIKKSVKPNTVRRPVKKSVKISARKSIKTRVSARKGGNINDTNTIGYYERVIIFVLYNIGITDPIALSIVYDMIVSRMSSTKGFNQILHEIFGVEKQDYFGNVIENYSDEEIDEYGLEIANKYMHFSELDTTYRQGTLTKGSVEMVPDTHSSSSKSNKNIHTPTSIGHSPSEL</sequence>
<accession>A0A6C0HTW1</accession>
<evidence type="ECO:0000256" key="1">
    <source>
        <dbReference type="SAM" id="Coils"/>
    </source>
</evidence>
<proteinExistence type="predicted"/>
<evidence type="ECO:0000313" key="3">
    <source>
        <dbReference type="EMBL" id="QHT84198.1"/>
    </source>
</evidence>
<feature type="region of interest" description="Disordered" evidence="2">
    <location>
        <begin position="757"/>
        <end position="786"/>
    </location>
</feature>
<organism evidence="3">
    <name type="scientific">viral metagenome</name>
    <dbReference type="NCBI Taxonomy" id="1070528"/>
    <lineage>
        <taxon>unclassified sequences</taxon>
        <taxon>metagenomes</taxon>
        <taxon>organismal metagenomes</taxon>
    </lineage>
</organism>
<reference evidence="3" key="1">
    <citation type="journal article" date="2020" name="Nature">
        <title>Giant virus diversity and host interactions through global metagenomics.</title>
        <authorList>
            <person name="Schulz F."/>
            <person name="Roux S."/>
            <person name="Paez-Espino D."/>
            <person name="Jungbluth S."/>
            <person name="Walsh D.A."/>
            <person name="Denef V.J."/>
            <person name="McMahon K.D."/>
            <person name="Konstantinidis K.T."/>
            <person name="Eloe-Fadrosh E.A."/>
            <person name="Kyrpides N.C."/>
            <person name="Woyke T."/>
        </authorList>
    </citation>
    <scope>NUCLEOTIDE SEQUENCE</scope>
    <source>
        <strain evidence="3">GVMAG-M-3300023184-16</strain>
    </source>
</reference>
<feature type="compositionally biased region" description="Polar residues" evidence="2">
    <location>
        <begin position="773"/>
        <end position="786"/>
    </location>
</feature>